<keyword evidence="2" id="KW-1185">Reference proteome</keyword>
<dbReference type="SUPFAM" id="SSF52540">
    <property type="entry name" value="P-loop containing nucleoside triphosphate hydrolases"/>
    <property type="match status" value="1"/>
</dbReference>
<dbReference type="Pfam" id="PF13189">
    <property type="entry name" value="Cytidylate_kin2"/>
    <property type="match status" value="1"/>
</dbReference>
<gene>
    <name evidence="1" type="ORF">TPHV1_190048</name>
</gene>
<proteinExistence type="predicted"/>
<sequence>MHDKIYGRSYRYKRYCKKILKEREKLMKKIITISREFGSGGRELARRLSEELTIAYYDREIITEIAKQTELSESYVQQIVETDSVISFPIHVARSFYVLPDPLEEQNREIFAAQHRIIKEMAEKSDCVIVGRCSDFILKEYRPFRIFVYADMESKIQRCKERTSETDLSDSALKKEILKIDKNRAWYYKFYTRQIWGDRLNYDLCINTGGKDIKKIAVSISKFL</sequence>
<dbReference type="AlphaFoldDB" id="A0A0B7GXU6"/>
<dbReference type="Gene3D" id="3.40.50.300">
    <property type="entry name" value="P-loop containing nucleotide triphosphate hydrolases"/>
    <property type="match status" value="1"/>
</dbReference>
<evidence type="ECO:0008006" key="3">
    <source>
        <dbReference type="Google" id="ProtNLM"/>
    </source>
</evidence>
<evidence type="ECO:0000313" key="1">
    <source>
        <dbReference type="EMBL" id="CEM61441.1"/>
    </source>
</evidence>
<evidence type="ECO:0000313" key="2">
    <source>
        <dbReference type="Proteomes" id="UP000042527"/>
    </source>
</evidence>
<reference evidence="2" key="1">
    <citation type="submission" date="2015-01" db="EMBL/GenBank/DDBJ databases">
        <authorList>
            <person name="Manzoor Shahid"/>
            <person name="Zubair Saima"/>
        </authorList>
    </citation>
    <scope>NUCLEOTIDE SEQUENCE [LARGE SCALE GENOMIC DNA]</scope>
    <source>
        <strain evidence="2">V1</strain>
    </source>
</reference>
<organism evidence="1 2">
    <name type="scientific">Treponema phagedenis</name>
    <dbReference type="NCBI Taxonomy" id="162"/>
    <lineage>
        <taxon>Bacteria</taxon>
        <taxon>Pseudomonadati</taxon>
        <taxon>Spirochaetota</taxon>
        <taxon>Spirochaetia</taxon>
        <taxon>Spirochaetales</taxon>
        <taxon>Treponemataceae</taxon>
        <taxon>Treponema</taxon>
    </lineage>
</organism>
<dbReference type="Proteomes" id="UP000042527">
    <property type="component" value="Unassembled WGS sequence"/>
</dbReference>
<accession>A0A0B7GXU6</accession>
<dbReference type="InterPro" id="IPR027417">
    <property type="entry name" value="P-loop_NTPase"/>
</dbReference>
<dbReference type="EMBL" id="CDNC01000011">
    <property type="protein sequence ID" value="CEM61441.1"/>
    <property type="molecule type" value="Genomic_DNA"/>
</dbReference>
<protein>
    <recommendedName>
        <fullName evidence="3">Cytidylate kinase-like family protein</fullName>
    </recommendedName>
</protein>
<name>A0A0B7GXU6_TREPH</name>